<evidence type="ECO:0000313" key="4">
    <source>
        <dbReference type="Proteomes" id="UP000674084"/>
    </source>
</evidence>
<dbReference type="Pfam" id="PF00106">
    <property type="entry name" value="adh_short"/>
    <property type="match status" value="1"/>
</dbReference>
<dbReference type="PRINTS" id="PR00081">
    <property type="entry name" value="GDHRDH"/>
</dbReference>
<dbReference type="RefSeq" id="WP_210971140.1">
    <property type="nucleotide sequence ID" value="NZ_JAGPXE010000007.1"/>
</dbReference>
<accession>A0ABS5DI17</accession>
<protein>
    <submittedName>
        <fullName evidence="3">SDR family NAD(P)-dependent oxidoreductase</fullName>
    </submittedName>
</protein>
<keyword evidence="4" id="KW-1185">Reference proteome</keyword>
<dbReference type="EMBL" id="JAGPXE010000007">
    <property type="protein sequence ID" value="MBQ0925921.1"/>
    <property type="molecule type" value="Genomic_DNA"/>
</dbReference>
<reference evidence="3 4" key="1">
    <citation type="submission" date="2021-04" db="EMBL/GenBank/DDBJ databases">
        <title>Whole-genome sequencing of Saccharopolyspora endophytica KCTC 19397.</title>
        <authorList>
            <person name="Ay H."/>
            <person name="Saygin H."/>
            <person name="Sahin N."/>
        </authorList>
    </citation>
    <scope>NUCLEOTIDE SEQUENCE [LARGE SCALE GENOMIC DNA]</scope>
    <source>
        <strain evidence="3 4">KCTC 19397</strain>
    </source>
</reference>
<dbReference type="Proteomes" id="UP000674084">
    <property type="component" value="Unassembled WGS sequence"/>
</dbReference>
<dbReference type="SUPFAM" id="SSF51735">
    <property type="entry name" value="NAD(P)-binding Rossmann-fold domains"/>
    <property type="match status" value="1"/>
</dbReference>
<evidence type="ECO:0000313" key="3">
    <source>
        <dbReference type="EMBL" id="MBQ0925921.1"/>
    </source>
</evidence>
<dbReference type="InterPro" id="IPR002347">
    <property type="entry name" value="SDR_fam"/>
</dbReference>
<organism evidence="3 4">
    <name type="scientific">Saccharopolyspora endophytica</name>
    <dbReference type="NCBI Taxonomy" id="543886"/>
    <lineage>
        <taxon>Bacteria</taxon>
        <taxon>Bacillati</taxon>
        <taxon>Actinomycetota</taxon>
        <taxon>Actinomycetes</taxon>
        <taxon>Pseudonocardiales</taxon>
        <taxon>Pseudonocardiaceae</taxon>
        <taxon>Saccharopolyspora</taxon>
    </lineage>
</organism>
<dbReference type="PANTHER" id="PTHR24320:SF152">
    <property type="entry name" value="SHORT-CHAIN DEHYDROGENASE_REDUCTASE FAMILY PROTEIN"/>
    <property type="match status" value="1"/>
</dbReference>
<evidence type="ECO:0000256" key="2">
    <source>
        <dbReference type="ARBA" id="ARBA00023002"/>
    </source>
</evidence>
<comment type="similarity">
    <text evidence="1">Belongs to the short-chain dehydrogenases/reductases (SDR) family.</text>
</comment>
<proteinExistence type="inferred from homology"/>
<evidence type="ECO:0000256" key="1">
    <source>
        <dbReference type="ARBA" id="ARBA00006484"/>
    </source>
</evidence>
<dbReference type="PANTHER" id="PTHR24320">
    <property type="entry name" value="RETINOL DEHYDROGENASE"/>
    <property type="match status" value="1"/>
</dbReference>
<dbReference type="InterPro" id="IPR036291">
    <property type="entry name" value="NAD(P)-bd_dom_sf"/>
</dbReference>
<comment type="caution">
    <text evidence="3">The sequence shown here is derived from an EMBL/GenBank/DDBJ whole genome shotgun (WGS) entry which is preliminary data.</text>
</comment>
<sequence length="332" mass="34874">MSEGTTGANTTANSARTVVVTGGNSGLGYACAQAILGSTDGQWHVVIASRDAARAQAAVDALAGDAAADNSVEAMTLDLASLASVRSFGTELTGRLRSGGLPVLHAVVCNAGVQMGANDARTADGFESTFGVNHLGHFALVNELLPVLKAPARVVVVSSDTHDPGPNQGLAPAWNDPRALARGELGQAAAKDNALTRGQRRYCTSKLANIYFTYALARQLPEGVTANAFNPGMMLDTALGRSMPAPVRFALEHIAPRFTWLLRRVLTDNIHTAEESGRALAWVATAPELAGTTGRYFDGRRDVRSSEESYDVARAEQLWDDSLVLTGATTTP</sequence>
<keyword evidence="2" id="KW-0560">Oxidoreductase</keyword>
<gene>
    <name evidence="3" type="ORF">KBO27_18375</name>
</gene>
<name>A0ABS5DI17_9PSEU</name>
<dbReference type="Gene3D" id="3.40.50.720">
    <property type="entry name" value="NAD(P)-binding Rossmann-like Domain"/>
    <property type="match status" value="1"/>
</dbReference>